<dbReference type="CDD" id="cd14744">
    <property type="entry name" value="PAAR_CT_2"/>
    <property type="match status" value="1"/>
</dbReference>
<gene>
    <name evidence="2" type="ORF">B6C91_09515</name>
    <name evidence="1" type="ORF">B6D08_05105</name>
</gene>
<organism evidence="1 4">
    <name type="scientific">Gilliamella apicola</name>
    <dbReference type="NCBI Taxonomy" id="1196095"/>
    <lineage>
        <taxon>Bacteria</taxon>
        <taxon>Pseudomonadati</taxon>
        <taxon>Pseudomonadota</taxon>
        <taxon>Gammaproteobacteria</taxon>
        <taxon>Orbales</taxon>
        <taxon>Orbaceae</taxon>
        <taxon>Gilliamella</taxon>
    </lineage>
</organism>
<dbReference type="EMBL" id="NART01000045">
    <property type="protein sequence ID" value="OTQ09328.1"/>
    <property type="molecule type" value="Genomic_DNA"/>
</dbReference>
<sequence>MGKNVVRLGDPTTHGGSVISASSTMIVEGKPVALLGDLVSCPKKGHGVNKIIEASTTCFSDGKPVVVDQCTCECGCKVISTLSTSEID</sequence>
<evidence type="ECO:0008006" key="5">
    <source>
        <dbReference type="Google" id="ProtNLM"/>
    </source>
</evidence>
<dbReference type="EMBL" id="NARP01000010">
    <property type="protein sequence ID" value="OTQ00282.1"/>
    <property type="molecule type" value="Genomic_DNA"/>
</dbReference>
<dbReference type="RefSeq" id="WP_086272194.1">
    <property type="nucleotide sequence ID" value="NZ_CAMLEZ010000001.1"/>
</dbReference>
<dbReference type="OrthoDB" id="6860016at2"/>
<proteinExistence type="predicted"/>
<dbReference type="Proteomes" id="UP000194800">
    <property type="component" value="Unassembled WGS sequence"/>
</dbReference>
<dbReference type="Proteomes" id="UP000194977">
    <property type="component" value="Unassembled WGS sequence"/>
</dbReference>
<dbReference type="InterPro" id="IPR008727">
    <property type="entry name" value="PAAR_motif"/>
</dbReference>
<evidence type="ECO:0000313" key="1">
    <source>
        <dbReference type="EMBL" id="OTQ00282.1"/>
    </source>
</evidence>
<dbReference type="Pfam" id="PF05488">
    <property type="entry name" value="PAAR_motif"/>
    <property type="match status" value="1"/>
</dbReference>
<evidence type="ECO:0000313" key="2">
    <source>
        <dbReference type="EMBL" id="OTQ09328.1"/>
    </source>
</evidence>
<name>A0A242NJ98_9GAMM</name>
<dbReference type="Gene3D" id="2.60.200.60">
    <property type="match status" value="1"/>
</dbReference>
<keyword evidence="3" id="KW-1185">Reference proteome</keyword>
<protein>
    <recommendedName>
        <fullName evidence="5">PAAR domain-containing protein</fullName>
    </recommendedName>
</protein>
<dbReference type="AlphaFoldDB" id="A0A242NJ98"/>
<reference evidence="3 4" key="1">
    <citation type="submission" date="2017-03" db="EMBL/GenBank/DDBJ databases">
        <title>Comparative genomics of honeybee gut symbionts reveal geographically distinct and subgroup specific antibiotic resistance.</title>
        <authorList>
            <person name="Ludvigsen J."/>
            <person name="Porcellato D."/>
            <person name="Labee-Lund T.M."/>
            <person name="Amdam G.V."/>
            <person name="Rudi K."/>
        </authorList>
    </citation>
    <scope>NUCLEOTIDE SEQUENCE [LARGE SCALE GENOMIC DNA]</scope>
    <source>
        <strain evidence="1 4">A-7-12</strain>
        <strain evidence="2 3">A-9-12</strain>
    </source>
</reference>
<evidence type="ECO:0000313" key="3">
    <source>
        <dbReference type="Proteomes" id="UP000194800"/>
    </source>
</evidence>
<accession>A0A242NJ98</accession>
<comment type="caution">
    <text evidence="1">The sequence shown here is derived from an EMBL/GenBank/DDBJ whole genome shotgun (WGS) entry which is preliminary data.</text>
</comment>
<evidence type="ECO:0000313" key="4">
    <source>
        <dbReference type="Proteomes" id="UP000194977"/>
    </source>
</evidence>